<dbReference type="GO" id="GO:0030170">
    <property type="term" value="F:pyridoxal phosphate binding"/>
    <property type="evidence" value="ECO:0007669"/>
    <property type="project" value="UniProtKB-UniRule"/>
</dbReference>
<comment type="similarity">
    <text evidence="2 4">Belongs to the pyridoxal phosphate-binding protein YggS/PROSC family.</text>
</comment>
<dbReference type="Proteomes" id="UP000095209">
    <property type="component" value="Unassembled WGS sequence"/>
</dbReference>
<proteinExistence type="inferred from homology"/>
<reference evidence="6 7" key="1">
    <citation type="submission" date="2016-08" db="EMBL/GenBank/DDBJ databases">
        <title>Genome of Bacillus solimangrovi GH2-4.</title>
        <authorList>
            <person name="Lim S."/>
            <person name="Kim B.-C."/>
        </authorList>
    </citation>
    <scope>NUCLEOTIDE SEQUENCE [LARGE SCALE GENOMIC DNA]</scope>
    <source>
        <strain evidence="6 7">GH2-4</strain>
    </source>
</reference>
<evidence type="ECO:0000256" key="1">
    <source>
        <dbReference type="ARBA" id="ARBA00022898"/>
    </source>
</evidence>
<dbReference type="PIRSF" id="PIRSF004848">
    <property type="entry name" value="YBL036c_PLPDEIII"/>
    <property type="match status" value="1"/>
</dbReference>
<protein>
    <recommendedName>
        <fullName evidence="2">Pyridoxal phosphate homeostasis protein</fullName>
        <shortName evidence="2">PLP homeostasis protein</shortName>
    </recommendedName>
</protein>
<evidence type="ECO:0000313" key="6">
    <source>
        <dbReference type="EMBL" id="OEH91181.1"/>
    </source>
</evidence>
<evidence type="ECO:0000256" key="4">
    <source>
        <dbReference type="RuleBase" id="RU004514"/>
    </source>
</evidence>
<dbReference type="SUPFAM" id="SSF51419">
    <property type="entry name" value="PLP-binding barrel"/>
    <property type="match status" value="1"/>
</dbReference>
<dbReference type="PROSITE" id="PS01211">
    <property type="entry name" value="UPF0001"/>
    <property type="match status" value="1"/>
</dbReference>
<name>A0A1E5LAT7_9BACI</name>
<dbReference type="HAMAP" id="MF_02087">
    <property type="entry name" value="PLP_homeostasis"/>
    <property type="match status" value="1"/>
</dbReference>
<dbReference type="AlphaFoldDB" id="A0A1E5LAT7"/>
<dbReference type="FunFam" id="3.20.20.10:FF:000011">
    <property type="entry name" value="Pyridoxal phosphate homeostasis protein"/>
    <property type="match status" value="1"/>
</dbReference>
<dbReference type="Pfam" id="PF01168">
    <property type="entry name" value="Ala_racemase_N"/>
    <property type="match status" value="1"/>
</dbReference>
<dbReference type="EMBL" id="MJEH01000063">
    <property type="protein sequence ID" value="OEH91181.1"/>
    <property type="molecule type" value="Genomic_DNA"/>
</dbReference>
<feature type="domain" description="Alanine racemase N-terminal" evidence="5">
    <location>
        <begin position="9"/>
        <end position="222"/>
    </location>
</feature>
<organism evidence="6 7">
    <name type="scientific">Bacillus solimangrovi</name>
    <dbReference type="NCBI Taxonomy" id="1305675"/>
    <lineage>
        <taxon>Bacteria</taxon>
        <taxon>Bacillati</taxon>
        <taxon>Bacillota</taxon>
        <taxon>Bacilli</taxon>
        <taxon>Bacillales</taxon>
        <taxon>Bacillaceae</taxon>
        <taxon>Bacillus</taxon>
    </lineage>
</organism>
<gene>
    <name evidence="6" type="ORF">BFG57_06075</name>
</gene>
<keyword evidence="1 2" id="KW-0663">Pyridoxal phosphate</keyword>
<evidence type="ECO:0000256" key="2">
    <source>
        <dbReference type="HAMAP-Rule" id="MF_02087"/>
    </source>
</evidence>
<dbReference type="InterPro" id="IPR029066">
    <property type="entry name" value="PLP-binding_barrel"/>
</dbReference>
<dbReference type="InterPro" id="IPR011078">
    <property type="entry name" value="PyrdxlP_homeostasis"/>
</dbReference>
<dbReference type="CDD" id="cd00635">
    <property type="entry name" value="PLPDE_III_YBL036c_like"/>
    <property type="match status" value="1"/>
</dbReference>
<evidence type="ECO:0000259" key="5">
    <source>
        <dbReference type="Pfam" id="PF01168"/>
    </source>
</evidence>
<dbReference type="Gene3D" id="3.20.20.10">
    <property type="entry name" value="Alanine racemase"/>
    <property type="match status" value="1"/>
</dbReference>
<evidence type="ECO:0000313" key="7">
    <source>
        <dbReference type="Proteomes" id="UP000095209"/>
    </source>
</evidence>
<dbReference type="PANTHER" id="PTHR10146:SF14">
    <property type="entry name" value="PYRIDOXAL PHOSPHATE HOMEOSTASIS PROTEIN"/>
    <property type="match status" value="1"/>
</dbReference>
<dbReference type="OrthoDB" id="9804072at2"/>
<sequence length="225" mass="25413">MNVQENVIQIKERIEKACERVNRNPKDVKIIAVTKYVSVETAQLALEAGIKDLGENRDQGLIDKYEVIGNEATWHFIGSLQSRKVKDIIDKVAYIHSLDRKSLAKEINKRATQKVKCFVQVNTSGEQSKHGLQPDDTISFIESLAELPNIEVIGLMTMAPFVEDENVLRDTFKHLKELQNIIIHKRLPFAPCTELSMGMSNDFEIAVEEGATYIRIGTALVGKEY</sequence>
<comment type="function">
    <text evidence="2">Pyridoxal 5'-phosphate (PLP)-binding protein, which is involved in PLP homeostasis.</text>
</comment>
<dbReference type="NCBIfam" id="TIGR00044">
    <property type="entry name" value="YggS family pyridoxal phosphate-dependent enzyme"/>
    <property type="match status" value="1"/>
</dbReference>
<dbReference type="PANTHER" id="PTHR10146">
    <property type="entry name" value="PROLINE SYNTHETASE CO-TRANSCRIBED BACTERIAL HOMOLOG PROTEIN"/>
    <property type="match status" value="1"/>
</dbReference>
<evidence type="ECO:0000256" key="3">
    <source>
        <dbReference type="PIRSR" id="PIRSR004848-1"/>
    </source>
</evidence>
<feature type="modified residue" description="N6-(pyridoxal phosphate)lysine" evidence="2 3">
    <location>
        <position position="35"/>
    </location>
</feature>
<dbReference type="InterPro" id="IPR001608">
    <property type="entry name" value="Ala_racemase_N"/>
</dbReference>
<comment type="caution">
    <text evidence="6">The sequence shown here is derived from an EMBL/GenBank/DDBJ whole genome shotgun (WGS) entry which is preliminary data.</text>
</comment>
<dbReference type="STRING" id="1305675.BFG57_06075"/>
<accession>A0A1E5LAT7</accession>
<keyword evidence="7" id="KW-1185">Reference proteome</keyword>
<dbReference type="RefSeq" id="WP_069718697.1">
    <property type="nucleotide sequence ID" value="NZ_MJEH01000063.1"/>
</dbReference>
<comment type="cofactor">
    <cofactor evidence="3">
        <name>pyridoxal 5'-phosphate</name>
        <dbReference type="ChEBI" id="CHEBI:597326"/>
    </cofactor>
</comment>